<dbReference type="AlphaFoldDB" id="A0A6V8KLF0"/>
<keyword evidence="2" id="KW-1185">Reference proteome</keyword>
<organism evidence="1 2">
    <name type="scientific">Phytohabitans houttuyneae</name>
    <dbReference type="NCBI Taxonomy" id="1076126"/>
    <lineage>
        <taxon>Bacteria</taxon>
        <taxon>Bacillati</taxon>
        <taxon>Actinomycetota</taxon>
        <taxon>Actinomycetes</taxon>
        <taxon>Micromonosporales</taxon>
        <taxon>Micromonosporaceae</taxon>
    </lineage>
</organism>
<comment type="caution">
    <text evidence="1">The sequence shown here is derived from an EMBL/GenBank/DDBJ whole genome shotgun (WGS) entry which is preliminary data.</text>
</comment>
<gene>
    <name evidence="1" type="ORF">Phou_084300</name>
</gene>
<dbReference type="PANTHER" id="PTHR43781:SF1">
    <property type="entry name" value="SACCHAROPINE DEHYDROGENASE"/>
    <property type="match status" value="1"/>
</dbReference>
<proteinExistence type="predicted"/>
<dbReference type="SUPFAM" id="SSF51735">
    <property type="entry name" value="NAD(P)-binding Rossmann-fold domains"/>
    <property type="match status" value="1"/>
</dbReference>
<sequence>MTSFTTLVEIVTARDAGRVNARIAVPGATGRTGRFVLAELDRRGLTPVPCARDTDLDRAFGAVDAVINCAGPFAETAEPVLAAAIRAGVPYLDVTAELEVIGDTFARHAGAPIPVVPAVAFFGGLGDLLATAALGGATTADRIVIGYDLSDWHPTHGTRATGRVSAERRGGRRVVHTGGRLRYRDGAAPRTQFPFAGGRRAVVGEFTMADSATIPTHIEVPEIETYMNTEAVDDLHADDPAGPVPVDASGRSAQTFHVEVIAHSGGVARRASASGRDIYAVTAPLVVEAAVRLLAGEGAKPGVACAGARFDAREFLRALTPDHLAATIPDGAAR</sequence>
<evidence type="ECO:0000313" key="1">
    <source>
        <dbReference type="EMBL" id="GFJ84250.1"/>
    </source>
</evidence>
<evidence type="ECO:0000313" key="2">
    <source>
        <dbReference type="Proteomes" id="UP000482800"/>
    </source>
</evidence>
<dbReference type="PANTHER" id="PTHR43781">
    <property type="entry name" value="SACCHAROPINE DEHYDROGENASE"/>
    <property type="match status" value="1"/>
</dbReference>
<reference evidence="1 2" key="2">
    <citation type="submission" date="2020-03" db="EMBL/GenBank/DDBJ databases">
        <authorList>
            <person name="Ichikawa N."/>
            <person name="Kimura A."/>
            <person name="Kitahashi Y."/>
            <person name="Uohara A."/>
        </authorList>
    </citation>
    <scope>NUCLEOTIDE SEQUENCE [LARGE SCALE GENOMIC DNA]</scope>
    <source>
        <strain evidence="1 2">NBRC 108639</strain>
    </source>
</reference>
<dbReference type="Proteomes" id="UP000482800">
    <property type="component" value="Unassembled WGS sequence"/>
</dbReference>
<dbReference type="InterPro" id="IPR036291">
    <property type="entry name" value="NAD(P)-bd_dom_sf"/>
</dbReference>
<protein>
    <submittedName>
        <fullName evidence="1">Saccharopine dehydrogenase</fullName>
    </submittedName>
</protein>
<accession>A0A6V8KLF0</accession>
<reference evidence="1 2" key="1">
    <citation type="submission" date="2020-03" db="EMBL/GenBank/DDBJ databases">
        <title>Whole genome shotgun sequence of Phytohabitans houttuyneae NBRC 108639.</title>
        <authorList>
            <person name="Komaki H."/>
            <person name="Tamura T."/>
        </authorList>
    </citation>
    <scope>NUCLEOTIDE SEQUENCE [LARGE SCALE GENOMIC DNA]</scope>
    <source>
        <strain evidence="1 2">NBRC 108639</strain>
    </source>
</reference>
<dbReference type="EMBL" id="BLPF01000003">
    <property type="protein sequence ID" value="GFJ84250.1"/>
    <property type="molecule type" value="Genomic_DNA"/>
</dbReference>
<dbReference type="Gene3D" id="3.40.50.720">
    <property type="entry name" value="NAD(P)-binding Rossmann-like Domain"/>
    <property type="match status" value="1"/>
</dbReference>
<name>A0A6V8KLF0_9ACTN</name>